<feature type="transmembrane region" description="Helical" evidence="3">
    <location>
        <begin position="252"/>
        <end position="273"/>
    </location>
</feature>
<evidence type="ECO:0000313" key="5">
    <source>
        <dbReference type="Proteomes" id="UP001476247"/>
    </source>
</evidence>
<dbReference type="InterPro" id="IPR036259">
    <property type="entry name" value="MFS_trans_sf"/>
</dbReference>
<dbReference type="SUPFAM" id="SSF103473">
    <property type="entry name" value="MFS general substrate transporter"/>
    <property type="match status" value="1"/>
</dbReference>
<keyword evidence="3" id="KW-0472">Membrane</keyword>
<feature type="transmembrane region" description="Helical" evidence="3">
    <location>
        <begin position="215"/>
        <end position="240"/>
    </location>
</feature>
<keyword evidence="5" id="KW-1185">Reference proteome</keyword>
<evidence type="ECO:0008006" key="6">
    <source>
        <dbReference type="Google" id="ProtNLM"/>
    </source>
</evidence>
<reference evidence="4 5" key="1">
    <citation type="submission" date="2024-04" db="EMBL/GenBank/DDBJ databases">
        <title>genome sequences of Mucor flavus KT1a and Helicostylum pulchrum KT1b strains isolation_sourced from the surface of a dry-aged beef.</title>
        <authorList>
            <person name="Toyotome T."/>
            <person name="Hosono M."/>
            <person name="Torimaru M."/>
            <person name="Fukuda K."/>
            <person name="Mikami N."/>
        </authorList>
    </citation>
    <scope>NUCLEOTIDE SEQUENCE [LARGE SCALE GENOMIC DNA]</scope>
    <source>
        <strain evidence="4 5">KT1b</strain>
    </source>
</reference>
<feature type="transmembrane region" description="Helical" evidence="3">
    <location>
        <begin position="338"/>
        <end position="358"/>
    </location>
</feature>
<feature type="transmembrane region" description="Helical" evidence="3">
    <location>
        <begin position="41"/>
        <end position="59"/>
    </location>
</feature>
<comment type="subcellular location">
    <subcellularLocation>
        <location evidence="1">Cell inner membrane</location>
        <topology evidence="1">Multi-pass membrane protein</topology>
    </subcellularLocation>
</comment>
<feature type="transmembrane region" description="Helical" evidence="3">
    <location>
        <begin position="305"/>
        <end position="326"/>
    </location>
</feature>
<feature type="transmembrane region" description="Helical" evidence="3">
    <location>
        <begin position="12"/>
        <end position="29"/>
    </location>
</feature>
<keyword evidence="2" id="KW-1003">Cell membrane</keyword>
<evidence type="ECO:0000256" key="2">
    <source>
        <dbReference type="ARBA" id="ARBA00022475"/>
    </source>
</evidence>
<feature type="transmembrane region" description="Helical" evidence="3">
    <location>
        <begin position="364"/>
        <end position="384"/>
    </location>
</feature>
<feature type="transmembrane region" description="Helical" evidence="3">
    <location>
        <begin position="280"/>
        <end position="299"/>
    </location>
</feature>
<keyword evidence="3" id="KW-0812">Transmembrane</keyword>
<dbReference type="PANTHER" id="PTHR43702">
    <property type="entry name" value="L-FUCOSE-PROTON SYMPORTER"/>
    <property type="match status" value="1"/>
</dbReference>
<protein>
    <recommendedName>
        <fullName evidence="6">Glucose/galactose transporter</fullName>
    </recommendedName>
</protein>
<proteinExistence type="predicted"/>
<dbReference type="EMBL" id="BAABUJ010000043">
    <property type="protein sequence ID" value="GAA5805223.1"/>
    <property type="molecule type" value="Genomic_DNA"/>
</dbReference>
<name>A0ABP9YF23_9FUNG</name>
<feature type="transmembrane region" description="Helical" evidence="3">
    <location>
        <begin position="167"/>
        <end position="185"/>
    </location>
</feature>
<feature type="transmembrane region" description="Helical" evidence="3">
    <location>
        <begin position="107"/>
        <end position="126"/>
    </location>
</feature>
<dbReference type="Proteomes" id="UP001476247">
    <property type="component" value="Unassembled WGS sequence"/>
</dbReference>
<evidence type="ECO:0000313" key="4">
    <source>
        <dbReference type="EMBL" id="GAA5805223.1"/>
    </source>
</evidence>
<feature type="transmembrane region" description="Helical" evidence="3">
    <location>
        <begin position="65"/>
        <end position="86"/>
    </location>
</feature>
<comment type="caution">
    <text evidence="4">The sequence shown here is derived from an EMBL/GenBank/DDBJ whole genome shotgun (WGS) entry which is preliminary data.</text>
</comment>
<keyword evidence="3" id="KW-1133">Transmembrane helix</keyword>
<dbReference type="InterPro" id="IPR050375">
    <property type="entry name" value="MFS_TsgA-like"/>
</dbReference>
<dbReference type="InterPro" id="IPR011701">
    <property type="entry name" value="MFS"/>
</dbReference>
<accession>A0ABP9YF23</accession>
<sequence>MYTVKLATTETTYMQVAYFGAYFIFSIPASMISKRFGYKKAIIFGLSLYVIGALCFYPSATNLSFGGFVGSLFVIACGIATLENCANTYITIIGSRKHASLRINTAQAFNGLASTIAPVIASYAFFGGDEGDTSSNTLDSVKWTYIGVACGKGNSILNFEIVSNSHALNYTGVFVIGVIFCFAHIPEVDEEAFMAAEAAETGEVVRRASLLSPHLLLGSFTQFMYTGAQVAVASMFMFYASDVGHFPDSRGSILLSAGQGCFTIGRFIGAGLMSRYRADYLMIFFSIGAIISNIFVISMKTESTTYALLALMFFESILFPTIFSLGTRDLGRNHKRGSAFIIAGVSGGAVLPPIQAVIHDNVNVNISFVIPLIAFVVVLAYGIVGHRWVRYVDDPIVNSQNEIETEKAD</sequence>
<dbReference type="PANTHER" id="PTHR43702:SF3">
    <property type="entry name" value="PROTEIN TSGA"/>
    <property type="match status" value="1"/>
</dbReference>
<gene>
    <name evidence="4" type="ORF">HPULCUR_010737</name>
</gene>
<dbReference type="Pfam" id="PF07690">
    <property type="entry name" value="MFS_1"/>
    <property type="match status" value="1"/>
</dbReference>
<organism evidence="4 5">
    <name type="scientific">Helicostylum pulchrum</name>
    <dbReference type="NCBI Taxonomy" id="562976"/>
    <lineage>
        <taxon>Eukaryota</taxon>
        <taxon>Fungi</taxon>
        <taxon>Fungi incertae sedis</taxon>
        <taxon>Mucoromycota</taxon>
        <taxon>Mucoromycotina</taxon>
        <taxon>Mucoromycetes</taxon>
        <taxon>Mucorales</taxon>
        <taxon>Mucorineae</taxon>
        <taxon>Mucoraceae</taxon>
        <taxon>Helicostylum</taxon>
    </lineage>
</organism>
<evidence type="ECO:0000256" key="3">
    <source>
        <dbReference type="SAM" id="Phobius"/>
    </source>
</evidence>
<dbReference type="Gene3D" id="1.20.1250.20">
    <property type="entry name" value="MFS general substrate transporter like domains"/>
    <property type="match status" value="2"/>
</dbReference>
<evidence type="ECO:0000256" key="1">
    <source>
        <dbReference type="ARBA" id="ARBA00004429"/>
    </source>
</evidence>